<proteinExistence type="predicted"/>
<keyword evidence="3" id="KW-0716">Sensory transduction</keyword>
<dbReference type="GO" id="GO:0007165">
    <property type="term" value="P:signal transduction"/>
    <property type="evidence" value="ECO:0007669"/>
    <property type="project" value="UniProtKB-KW"/>
</dbReference>
<comment type="subcellular location">
    <subcellularLocation>
        <location evidence="1">Cell membrane</location>
        <topology evidence="1">Multi-pass membrane protein</topology>
    </subcellularLocation>
</comment>
<reference evidence="10" key="1">
    <citation type="journal article" date="2020" name="G3 (Bethesda)">
        <title>High-Quality Assemblies for Three Invasive Social Wasps from the &lt;i&gt;Vespula&lt;/i&gt; Genus.</title>
        <authorList>
            <person name="Harrop T.W.R."/>
            <person name="Guhlin J."/>
            <person name="McLaughlin G.M."/>
            <person name="Permina E."/>
            <person name="Stockwell P."/>
            <person name="Gilligan J."/>
            <person name="Le Lec M.F."/>
            <person name="Gruber M.A.M."/>
            <person name="Quinn O."/>
            <person name="Lovegrove M."/>
            <person name="Duncan E.J."/>
            <person name="Remnant E.J."/>
            <person name="Van Eeckhoven J."/>
            <person name="Graham B."/>
            <person name="Knapp R.A."/>
            <person name="Langford K.W."/>
            <person name="Kronenberg Z."/>
            <person name="Press M.O."/>
            <person name="Eacker S.M."/>
            <person name="Wilson-Rankin E.E."/>
            <person name="Purcell J."/>
            <person name="Lester P.J."/>
            <person name="Dearden P.K."/>
        </authorList>
    </citation>
    <scope>NUCLEOTIDE SEQUENCE</scope>
    <source>
        <strain evidence="10">Marl-1</strain>
    </source>
</reference>
<evidence type="ECO:0000256" key="5">
    <source>
        <dbReference type="ARBA" id="ARBA00022725"/>
    </source>
</evidence>
<keyword evidence="5" id="KW-0552">Olfaction</keyword>
<evidence type="ECO:0000256" key="8">
    <source>
        <dbReference type="ARBA" id="ARBA00023170"/>
    </source>
</evidence>
<keyword evidence="2" id="KW-1003">Cell membrane</keyword>
<evidence type="ECO:0000256" key="2">
    <source>
        <dbReference type="ARBA" id="ARBA00022475"/>
    </source>
</evidence>
<evidence type="ECO:0000313" key="10">
    <source>
        <dbReference type="EMBL" id="KAF7405480.1"/>
    </source>
</evidence>
<dbReference type="Proteomes" id="UP000614350">
    <property type="component" value="Unassembled WGS sequence"/>
</dbReference>
<evidence type="ECO:0000256" key="3">
    <source>
        <dbReference type="ARBA" id="ARBA00022606"/>
    </source>
</evidence>
<dbReference type="PANTHER" id="PTHR21137">
    <property type="entry name" value="ODORANT RECEPTOR"/>
    <property type="match status" value="1"/>
</dbReference>
<dbReference type="PANTHER" id="PTHR21137:SF35">
    <property type="entry name" value="ODORANT RECEPTOR 19A-RELATED"/>
    <property type="match status" value="1"/>
</dbReference>
<name>A0A834NCZ4_VESVU</name>
<keyword evidence="8" id="KW-0675">Receptor</keyword>
<evidence type="ECO:0000256" key="9">
    <source>
        <dbReference type="ARBA" id="ARBA00023224"/>
    </source>
</evidence>
<keyword evidence="7" id="KW-0472">Membrane</keyword>
<dbReference type="InterPro" id="IPR004117">
    <property type="entry name" value="7tm6_olfct_rcpt"/>
</dbReference>
<dbReference type="GO" id="GO:0005886">
    <property type="term" value="C:plasma membrane"/>
    <property type="evidence" value="ECO:0007669"/>
    <property type="project" value="UniProtKB-SubCell"/>
</dbReference>
<protein>
    <submittedName>
        <fullName evidence="10">Uncharacterized protein</fullName>
    </submittedName>
</protein>
<dbReference type="GO" id="GO:0005549">
    <property type="term" value="F:odorant binding"/>
    <property type="evidence" value="ECO:0007669"/>
    <property type="project" value="InterPro"/>
</dbReference>
<evidence type="ECO:0000256" key="7">
    <source>
        <dbReference type="ARBA" id="ARBA00023136"/>
    </source>
</evidence>
<evidence type="ECO:0000313" key="11">
    <source>
        <dbReference type="Proteomes" id="UP000614350"/>
    </source>
</evidence>
<evidence type="ECO:0000256" key="1">
    <source>
        <dbReference type="ARBA" id="ARBA00004651"/>
    </source>
</evidence>
<evidence type="ECO:0000256" key="6">
    <source>
        <dbReference type="ARBA" id="ARBA00022989"/>
    </source>
</evidence>
<keyword evidence="11" id="KW-1185">Reference proteome</keyword>
<keyword evidence="4" id="KW-0812">Transmembrane</keyword>
<evidence type="ECO:0000256" key="4">
    <source>
        <dbReference type="ARBA" id="ARBA00022692"/>
    </source>
</evidence>
<keyword evidence="9" id="KW-0807">Transducer</keyword>
<dbReference type="EMBL" id="JACSEA010000003">
    <property type="protein sequence ID" value="KAF7405480.1"/>
    <property type="molecule type" value="Genomic_DNA"/>
</dbReference>
<keyword evidence="6" id="KW-1133">Transmembrane helix</keyword>
<comment type="caution">
    <text evidence="10">The sequence shown here is derived from an EMBL/GenBank/DDBJ whole genome shotgun (WGS) entry which is preliminary data.</text>
</comment>
<sequence length="81" mass="9239">MKLKMCDSKVSTEMADAAYECKWYNLSAKEAKCLILIMRRARSPLRLTAGKFCSFSHELFTDVVRSAMGYLSVLYTVKSED</sequence>
<accession>A0A834NCZ4</accession>
<dbReference type="Pfam" id="PF02949">
    <property type="entry name" value="7tm_6"/>
    <property type="match status" value="1"/>
</dbReference>
<gene>
    <name evidence="10" type="ORF">HZH66_004386</name>
</gene>
<dbReference type="AlphaFoldDB" id="A0A834NCZ4"/>
<dbReference type="GO" id="GO:0004984">
    <property type="term" value="F:olfactory receptor activity"/>
    <property type="evidence" value="ECO:0007669"/>
    <property type="project" value="InterPro"/>
</dbReference>
<organism evidence="10 11">
    <name type="scientific">Vespula vulgaris</name>
    <name type="common">Yellow jacket</name>
    <name type="synonym">Wasp</name>
    <dbReference type="NCBI Taxonomy" id="7454"/>
    <lineage>
        <taxon>Eukaryota</taxon>
        <taxon>Metazoa</taxon>
        <taxon>Ecdysozoa</taxon>
        <taxon>Arthropoda</taxon>
        <taxon>Hexapoda</taxon>
        <taxon>Insecta</taxon>
        <taxon>Pterygota</taxon>
        <taxon>Neoptera</taxon>
        <taxon>Endopterygota</taxon>
        <taxon>Hymenoptera</taxon>
        <taxon>Apocrita</taxon>
        <taxon>Aculeata</taxon>
        <taxon>Vespoidea</taxon>
        <taxon>Vespidae</taxon>
        <taxon>Vespinae</taxon>
        <taxon>Vespula</taxon>
    </lineage>
</organism>